<keyword evidence="3" id="KW-1185">Reference proteome</keyword>
<keyword evidence="1" id="KW-0732">Signal</keyword>
<feature type="chain" id="PRO_5043842520" evidence="1">
    <location>
        <begin position="24"/>
        <end position="90"/>
    </location>
</feature>
<dbReference type="Proteomes" id="UP001054837">
    <property type="component" value="Unassembled WGS sequence"/>
</dbReference>
<evidence type="ECO:0000313" key="2">
    <source>
        <dbReference type="EMBL" id="GIX75943.1"/>
    </source>
</evidence>
<protein>
    <submittedName>
        <fullName evidence="2">Uncharacterized protein</fullName>
    </submittedName>
</protein>
<gene>
    <name evidence="2" type="ORF">CDAR_291671</name>
</gene>
<dbReference type="AlphaFoldDB" id="A0AAV4MU74"/>
<feature type="signal peptide" evidence="1">
    <location>
        <begin position="1"/>
        <end position="23"/>
    </location>
</feature>
<dbReference type="EMBL" id="BPLQ01000882">
    <property type="protein sequence ID" value="GIX75943.1"/>
    <property type="molecule type" value="Genomic_DNA"/>
</dbReference>
<organism evidence="2 3">
    <name type="scientific">Caerostris darwini</name>
    <dbReference type="NCBI Taxonomy" id="1538125"/>
    <lineage>
        <taxon>Eukaryota</taxon>
        <taxon>Metazoa</taxon>
        <taxon>Ecdysozoa</taxon>
        <taxon>Arthropoda</taxon>
        <taxon>Chelicerata</taxon>
        <taxon>Arachnida</taxon>
        <taxon>Araneae</taxon>
        <taxon>Araneomorphae</taxon>
        <taxon>Entelegynae</taxon>
        <taxon>Araneoidea</taxon>
        <taxon>Araneidae</taxon>
        <taxon>Caerostris</taxon>
    </lineage>
</organism>
<evidence type="ECO:0000256" key="1">
    <source>
        <dbReference type="SAM" id="SignalP"/>
    </source>
</evidence>
<accession>A0AAV4MU74</accession>
<name>A0AAV4MU74_9ARAC</name>
<comment type="caution">
    <text evidence="2">The sequence shown here is derived from an EMBL/GenBank/DDBJ whole genome shotgun (WGS) entry which is preliminary data.</text>
</comment>
<reference evidence="2 3" key="1">
    <citation type="submission" date="2021-06" db="EMBL/GenBank/DDBJ databases">
        <title>Caerostris darwini draft genome.</title>
        <authorList>
            <person name="Kono N."/>
            <person name="Arakawa K."/>
        </authorList>
    </citation>
    <scope>NUCLEOTIDE SEQUENCE [LARGE SCALE GENOMIC DNA]</scope>
</reference>
<sequence length="90" mass="10634">MGYLWPSFLKLKLITLLLGFSRPQNIVWSHWGEEGWQIHAKWLGDILRHVVNRKKSVDIYFESGRTLQVSNQIRPIHEQFAELFISTSLK</sequence>
<evidence type="ECO:0000313" key="3">
    <source>
        <dbReference type="Proteomes" id="UP001054837"/>
    </source>
</evidence>
<proteinExistence type="predicted"/>